<proteinExistence type="predicted"/>
<dbReference type="SMART" id="SM00448">
    <property type="entry name" value="REC"/>
    <property type="match status" value="1"/>
</dbReference>
<feature type="domain" description="Response regulatory" evidence="3">
    <location>
        <begin position="6"/>
        <end position="121"/>
    </location>
</feature>
<dbReference type="GO" id="GO:0000160">
    <property type="term" value="P:phosphorelay signal transduction system"/>
    <property type="evidence" value="ECO:0007669"/>
    <property type="project" value="InterPro"/>
</dbReference>
<evidence type="ECO:0000313" key="4">
    <source>
        <dbReference type="EMBL" id="TKW68474.1"/>
    </source>
</evidence>
<evidence type="ECO:0000256" key="2">
    <source>
        <dbReference type="PROSITE-ProRule" id="PRU00169"/>
    </source>
</evidence>
<organism evidence="4 5">
    <name type="scientific">Paracoccus denitrificans</name>
    <dbReference type="NCBI Taxonomy" id="266"/>
    <lineage>
        <taxon>Bacteria</taxon>
        <taxon>Pseudomonadati</taxon>
        <taxon>Pseudomonadota</taxon>
        <taxon>Alphaproteobacteria</taxon>
        <taxon>Rhodobacterales</taxon>
        <taxon>Paracoccaceae</taxon>
        <taxon>Paracoccus</taxon>
    </lineage>
</organism>
<dbReference type="InterPro" id="IPR050595">
    <property type="entry name" value="Bact_response_regulator"/>
</dbReference>
<evidence type="ECO:0000313" key="5">
    <source>
        <dbReference type="Proteomes" id="UP000315344"/>
    </source>
</evidence>
<dbReference type="Gene3D" id="3.40.50.2300">
    <property type="match status" value="1"/>
</dbReference>
<dbReference type="SUPFAM" id="SSF52172">
    <property type="entry name" value="CheY-like"/>
    <property type="match status" value="1"/>
</dbReference>
<dbReference type="InterPro" id="IPR001789">
    <property type="entry name" value="Sig_transdc_resp-reg_receiver"/>
</dbReference>
<dbReference type="PANTHER" id="PTHR44591">
    <property type="entry name" value="STRESS RESPONSE REGULATOR PROTEIN 1"/>
    <property type="match status" value="1"/>
</dbReference>
<reference evidence="4 5" key="1">
    <citation type="journal article" date="2017" name="Nat. Commun.">
        <title>In situ click chemistry generation of cyclooxygenase-2 inhibitors.</title>
        <authorList>
            <person name="Bhardwaj A."/>
            <person name="Kaur J."/>
            <person name="Wuest M."/>
            <person name="Wuest F."/>
        </authorList>
    </citation>
    <scope>NUCLEOTIDE SEQUENCE [LARGE SCALE GENOMIC DNA]</scope>
    <source>
        <strain evidence="4">S2_012_000_R3_94</strain>
    </source>
</reference>
<dbReference type="Pfam" id="PF00072">
    <property type="entry name" value="Response_reg"/>
    <property type="match status" value="1"/>
</dbReference>
<gene>
    <name evidence="4" type="ORF">DI616_00260</name>
</gene>
<dbReference type="PROSITE" id="PS50110">
    <property type="entry name" value="RESPONSE_REGULATORY"/>
    <property type="match status" value="1"/>
</dbReference>
<keyword evidence="1 2" id="KW-0597">Phosphoprotein</keyword>
<comment type="caution">
    <text evidence="4">The sequence shown here is derived from an EMBL/GenBank/DDBJ whole genome shotgun (WGS) entry which is preliminary data.</text>
</comment>
<dbReference type="InterPro" id="IPR011006">
    <property type="entry name" value="CheY-like_superfamily"/>
</dbReference>
<dbReference type="Proteomes" id="UP000315344">
    <property type="component" value="Unassembled WGS sequence"/>
</dbReference>
<feature type="modified residue" description="4-aspartylphosphate" evidence="2">
    <location>
        <position position="55"/>
    </location>
</feature>
<dbReference type="EMBL" id="VAFL01000001">
    <property type="protein sequence ID" value="TKW68474.1"/>
    <property type="molecule type" value="Genomic_DNA"/>
</dbReference>
<sequence length="125" mass="13807">MTSFTDILLVEDEQNIAEAIRFILSRDGWRLAMWPEGGGALQQIVTLRPRMVILDVMLPARSGIEVLAAVRDDHRIATTPVLLLTARGLNDAQTSGANMADRILAKPFDNTELRRVVAEMIGPAR</sequence>
<accession>A0A533ID05</accession>
<evidence type="ECO:0000259" key="3">
    <source>
        <dbReference type="PROSITE" id="PS50110"/>
    </source>
</evidence>
<dbReference type="AlphaFoldDB" id="A0A533ID05"/>
<evidence type="ECO:0000256" key="1">
    <source>
        <dbReference type="ARBA" id="ARBA00022553"/>
    </source>
</evidence>
<protein>
    <submittedName>
        <fullName evidence="4">Response regulator transcription factor</fullName>
    </submittedName>
</protein>
<name>A0A533ID05_PARDE</name>
<dbReference type="PANTHER" id="PTHR44591:SF23">
    <property type="entry name" value="CHEY SUBFAMILY"/>
    <property type="match status" value="1"/>
</dbReference>